<dbReference type="InterPro" id="IPR006665">
    <property type="entry name" value="OmpA-like"/>
</dbReference>
<accession>A0A644VUD5</accession>
<dbReference type="CDD" id="cd07185">
    <property type="entry name" value="OmpA_C-like"/>
    <property type="match status" value="1"/>
</dbReference>
<gene>
    <name evidence="2" type="ORF">SDC9_40240</name>
</gene>
<dbReference type="SUPFAM" id="SSF103088">
    <property type="entry name" value="OmpA-like"/>
    <property type="match status" value="1"/>
</dbReference>
<dbReference type="Gene3D" id="1.25.40.10">
    <property type="entry name" value="Tetratricopeptide repeat domain"/>
    <property type="match status" value="1"/>
</dbReference>
<dbReference type="InterPro" id="IPR024480">
    <property type="entry name" value="DUF3868"/>
</dbReference>
<dbReference type="InterPro" id="IPR011990">
    <property type="entry name" value="TPR-like_helical_dom_sf"/>
</dbReference>
<dbReference type="EMBL" id="VSSQ01000414">
    <property type="protein sequence ID" value="MPL94092.1"/>
    <property type="molecule type" value="Genomic_DNA"/>
</dbReference>
<evidence type="ECO:0000259" key="1">
    <source>
        <dbReference type="PROSITE" id="PS51123"/>
    </source>
</evidence>
<dbReference type="SUPFAM" id="SSF48452">
    <property type="entry name" value="TPR-like"/>
    <property type="match status" value="1"/>
</dbReference>
<dbReference type="InterPro" id="IPR036737">
    <property type="entry name" value="OmpA-like_sf"/>
</dbReference>
<dbReference type="Gene3D" id="3.30.1330.60">
    <property type="entry name" value="OmpA-like domain"/>
    <property type="match status" value="1"/>
</dbReference>
<dbReference type="Pfam" id="PF00691">
    <property type="entry name" value="OmpA"/>
    <property type="match status" value="1"/>
</dbReference>
<dbReference type="PROSITE" id="PS51123">
    <property type="entry name" value="OMPA_2"/>
    <property type="match status" value="1"/>
</dbReference>
<reference evidence="2" key="1">
    <citation type="submission" date="2019-08" db="EMBL/GenBank/DDBJ databases">
        <authorList>
            <person name="Kucharzyk K."/>
            <person name="Murdoch R.W."/>
            <person name="Higgins S."/>
            <person name="Loffler F."/>
        </authorList>
    </citation>
    <scope>NUCLEOTIDE SEQUENCE</scope>
</reference>
<proteinExistence type="predicted"/>
<comment type="caution">
    <text evidence="2">The sequence shown here is derived from an EMBL/GenBank/DDBJ whole genome shotgun (WGS) entry which is preliminary data.</text>
</comment>
<dbReference type="AlphaFoldDB" id="A0A644VUD5"/>
<protein>
    <recommendedName>
        <fullName evidence="1">OmpA-like domain-containing protein</fullName>
    </recommendedName>
</protein>
<dbReference type="PROSITE" id="PS51257">
    <property type="entry name" value="PROKAR_LIPOPROTEIN"/>
    <property type="match status" value="1"/>
</dbReference>
<evidence type="ECO:0000313" key="2">
    <source>
        <dbReference type="EMBL" id="MPL94092.1"/>
    </source>
</evidence>
<organism evidence="2">
    <name type="scientific">bioreactor metagenome</name>
    <dbReference type="NCBI Taxonomy" id="1076179"/>
    <lineage>
        <taxon>unclassified sequences</taxon>
        <taxon>metagenomes</taxon>
        <taxon>ecological metagenomes</taxon>
    </lineage>
</organism>
<feature type="domain" description="OmpA-like" evidence="1">
    <location>
        <begin position="184"/>
        <end position="312"/>
    </location>
</feature>
<sequence>MKRIYFVFIGLLCACFLFAQNKYERTISFGEAKVTQKDNVMKLDMEMDLSGMKLASTGMVVLTPVLTAADGTITREFAPVVVTGRNRTKALKRSLKLNHQPAFSMEPQLFVKRSNGKAQRVNVSLTAPMEKWMQNAGLSLREEVTGCASCKMGGRDWLVADRIIPAPHVPSYRLAYVVPEPEPVKQRSASFKAYFNYKVGSHILLPDYKTNATEFAKVDRVISEIKNDKDLTITELAIEGYASPEGTFISNMTLSKNRAYSFASYLEKTYGISNDRIKVSWFGEDWDGLKDAILASDFKQDREKVLDIIDNVDVMAGRESKLMQLSGGTTYRMLLEQFFPPLRRNEYRVAYVARAFNVEEAKQILKTKPGLLSLNEMYMVAGSYPSDSREFREVFDIAARLYPDSEVAIVNSAAADIENKNYTAAIERLKKIENKPYAWNNLAVAYSLMGNKEKADVYFKKWAESGASESKISWKEIQGEK</sequence>
<dbReference type="Pfam" id="PF12984">
    <property type="entry name" value="DUF3868"/>
    <property type="match status" value="1"/>
</dbReference>
<name>A0A644VUD5_9ZZZZ</name>